<dbReference type="PANTHER" id="PTHR37817">
    <property type="entry name" value="N-ACETYLTRANSFERASE EIS"/>
    <property type="match status" value="1"/>
</dbReference>
<dbReference type="Pfam" id="PF13530">
    <property type="entry name" value="SCP2_2"/>
    <property type="match status" value="1"/>
</dbReference>
<protein>
    <submittedName>
        <fullName evidence="3">GNAT family N-acetyltransferase</fullName>
    </submittedName>
</protein>
<reference evidence="3 4" key="1">
    <citation type="submission" date="2020-07" db="EMBL/GenBank/DDBJ databases">
        <authorList>
            <person name="Zhuang K."/>
            <person name="Ran Y."/>
        </authorList>
    </citation>
    <scope>NUCLEOTIDE SEQUENCE [LARGE SCALE GENOMIC DNA]</scope>
    <source>
        <strain evidence="3 4">WCH-YHL-001</strain>
    </source>
</reference>
<dbReference type="GO" id="GO:0034069">
    <property type="term" value="F:aminoglycoside N-acetyltransferase activity"/>
    <property type="evidence" value="ECO:0007669"/>
    <property type="project" value="TreeGrafter"/>
</dbReference>
<dbReference type="Proteomes" id="UP000515512">
    <property type="component" value="Chromosome"/>
</dbReference>
<dbReference type="SUPFAM" id="SSF55729">
    <property type="entry name" value="Acyl-CoA N-acyltransferases (Nat)"/>
    <property type="match status" value="1"/>
</dbReference>
<dbReference type="InterPro" id="IPR041380">
    <property type="entry name" value="Acetyltransf_17"/>
</dbReference>
<accession>A0A7D6ZPI2</accession>
<evidence type="ECO:0000313" key="3">
    <source>
        <dbReference type="EMBL" id="QLY30485.1"/>
    </source>
</evidence>
<dbReference type="SUPFAM" id="SSF55718">
    <property type="entry name" value="SCP-like"/>
    <property type="match status" value="1"/>
</dbReference>
<feature type="domain" description="Enhanced intracellular survival protein" evidence="1">
    <location>
        <begin position="318"/>
        <end position="416"/>
    </location>
</feature>
<evidence type="ECO:0000313" key="4">
    <source>
        <dbReference type="Proteomes" id="UP000515512"/>
    </source>
</evidence>
<dbReference type="Gene3D" id="3.40.630.30">
    <property type="match status" value="2"/>
</dbReference>
<dbReference type="Gene3D" id="3.30.1050.10">
    <property type="entry name" value="SCP2 sterol-binding domain"/>
    <property type="match status" value="1"/>
</dbReference>
<keyword evidence="3" id="KW-0808">Transferase</keyword>
<dbReference type="RefSeq" id="WP_181581683.1">
    <property type="nucleotide sequence ID" value="NZ_CP059399.1"/>
</dbReference>
<dbReference type="EMBL" id="CP059399">
    <property type="protein sequence ID" value="QLY30485.1"/>
    <property type="molecule type" value="Genomic_DNA"/>
</dbReference>
<dbReference type="InterPro" id="IPR036527">
    <property type="entry name" value="SCP2_sterol-bd_dom_sf"/>
</dbReference>
<dbReference type="Pfam" id="PF17668">
    <property type="entry name" value="Acetyltransf_17"/>
    <property type="match status" value="1"/>
</dbReference>
<evidence type="ECO:0000259" key="1">
    <source>
        <dbReference type="Pfam" id="PF13530"/>
    </source>
</evidence>
<sequence length="421" mass="45748">MTTSDLMTDWEGRVVDGIRLRRAREDDWDALRDCYDRAFGGVRAADFEAWKRQFLLSDVVVAEDVSEPDAPFVVGTVAVVRMSVSVPGGGQLKVAACAQGMVATTHQKRGLYAKLQAETMYIAVESGAEVFAAMPGPGASYSYVGVAGHTRRLRIDRRRAKLGAAVAESLPAGRTGRAAQTAGSNGLPTAREMRPGAARELLREIYDRWQRATPGALSRGEHYWPATYDDSSCVIVHPDGYVLYDLVGDTVLVRDFCAVTLAAHRELLRCLLGHGEYAEILMETALDDPTPLLLEDPRGAATTAVDPGVWMWILAAAKAFQVRSYRADFHGVIEIVDPYGLTPGLFTLDVTVGQGSWEPAPDTARADLRIGPMELASAYFGAYTPQELHRAGRLEEITPGVVRALDAALAPAQRPFNITPF</sequence>
<keyword evidence="4" id="KW-1185">Reference proteome</keyword>
<feature type="domain" description="Eis-like acetyltransferase" evidence="2">
    <location>
        <begin position="215"/>
        <end position="302"/>
    </location>
</feature>
<gene>
    <name evidence="3" type="ORF">H0264_36125</name>
</gene>
<dbReference type="InterPro" id="IPR025559">
    <property type="entry name" value="Eis_dom"/>
</dbReference>
<dbReference type="Pfam" id="PF13527">
    <property type="entry name" value="Acetyltransf_9"/>
    <property type="match status" value="1"/>
</dbReference>
<dbReference type="InterPro" id="IPR016181">
    <property type="entry name" value="Acyl_CoA_acyltransferase"/>
</dbReference>
<dbReference type="PANTHER" id="PTHR37817:SF1">
    <property type="entry name" value="N-ACETYLTRANSFERASE EIS"/>
    <property type="match status" value="1"/>
</dbReference>
<name>A0A7D6ZPI2_9NOCA</name>
<evidence type="ECO:0000259" key="2">
    <source>
        <dbReference type="Pfam" id="PF17668"/>
    </source>
</evidence>
<dbReference type="KEGG" id="nhu:H0264_36125"/>
<organism evidence="3 4">
    <name type="scientific">Nocardia huaxiensis</name>
    <dbReference type="NCBI Taxonomy" id="2755382"/>
    <lineage>
        <taxon>Bacteria</taxon>
        <taxon>Bacillati</taxon>
        <taxon>Actinomycetota</taxon>
        <taxon>Actinomycetes</taxon>
        <taxon>Mycobacteriales</taxon>
        <taxon>Nocardiaceae</taxon>
        <taxon>Nocardia</taxon>
    </lineage>
</organism>
<dbReference type="GO" id="GO:0030649">
    <property type="term" value="P:aminoglycoside antibiotic catabolic process"/>
    <property type="evidence" value="ECO:0007669"/>
    <property type="project" value="TreeGrafter"/>
</dbReference>
<proteinExistence type="predicted"/>
<dbReference type="AlphaFoldDB" id="A0A7D6ZPI2"/>
<dbReference type="InterPro" id="IPR051554">
    <property type="entry name" value="Acetyltransferase_Eis"/>
</dbReference>